<reference evidence="1 2" key="1">
    <citation type="journal article" date="2018" name="Biotechnol. Adv.">
        <title>Improved genomic resources and new bioinformatic workflow for the carcinogenic parasite Clonorchis sinensis: Biotechnological implications.</title>
        <authorList>
            <person name="Wang D."/>
            <person name="Korhonen P.K."/>
            <person name="Gasser R.B."/>
            <person name="Young N.D."/>
        </authorList>
    </citation>
    <scope>NUCLEOTIDE SEQUENCE [LARGE SCALE GENOMIC DNA]</scope>
    <source>
        <strain evidence="1">Cs-k2</strain>
    </source>
</reference>
<evidence type="ECO:0000313" key="1">
    <source>
        <dbReference type="EMBL" id="KAG5449554.1"/>
    </source>
</evidence>
<gene>
    <name evidence="1" type="ORF">CSKR_200994</name>
</gene>
<name>A0A8T1MJI7_CLOSI</name>
<organism evidence="1 2">
    <name type="scientific">Clonorchis sinensis</name>
    <name type="common">Chinese liver fluke</name>
    <dbReference type="NCBI Taxonomy" id="79923"/>
    <lineage>
        <taxon>Eukaryota</taxon>
        <taxon>Metazoa</taxon>
        <taxon>Spiralia</taxon>
        <taxon>Lophotrochozoa</taxon>
        <taxon>Platyhelminthes</taxon>
        <taxon>Trematoda</taxon>
        <taxon>Digenea</taxon>
        <taxon>Opisthorchiida</taxon>
        <taxon>Opisthorchiata</taxon>
        <taxon>Opisthorchiidae</taxon>
        <taxon>Clonorchis</taxon>
    </lineage>
</organism>
<evidence type="ECO:0000313" key="2">
    <source>
        <dbReference type="Proteomes" id="UP000286415"/>
    </source>
</evidence>
<dbReference type="AlphaFoldDB" id="A0A8T1MJI7"/>
<sequence length="62" mass="6882">MQLGGLRFNSLSPIFLQADGKMLHCQDRIFEIVSGEKPSEVSLAALRYTQNMVATLKNVVSK</sequence>
<keyword evidence="2" id="KW-1185">Reference proteome</keyword>
<dbReference type="EMBL" id="NIRI02000042">
    <property type="protein sequence ID" value="KAG5449554.1"/>
    <property type="molecule type" value="Genomic_DNA"/>
</dbReference>
<feature type="non-terminal residue" evidence="1">
    <location>
        <position position="62"/>
    </location>
</feature>
<comment type="caution">
    <text evidence="1">The sequence shown here is derived from an EMBL/GenBank/DDBJ whole genome shotgun (WGS) entry which is preliminary data.</text>
</comment>
<reference evidence="1 2" key="2">
    <citation type="journal article" date="2021" name="Genomics">
        <title>High-quality reference genome for Clonorchis sinensis.</title>
        <authorList>
            <person name="Young N.D."/>
            <person name="Stroehlein A.J."/>
            <person name="Kinkar L."/>
            <person name="Wang T."/>
            <person name="Sohn W.M."/>
            <person name="Chang B.C.H."/>
            <person name="Kaur P."/>
            <person name="Weisz D."/>
            <person name="Dudchenko O."/>
            <person name="Aiden E.L."/>
            <person name="Korhonen P.K."/>
            <person name="Gasser R.B."/>
        </authorList>
    </citation>
    <scope>NUCLEOTIDE SEQUENCE [LARGE SCALE GENOMIC DNA]</scope>
    <source>
        <strain evidence="1">Cs-k2</strain>
    </source>
</reference>
<proteinExistence type="predicted"/>
<protein>
    <submittedName>
        <fullName evidence="1">Uncharacterized protein</fullName>
    </submittedName>
</protein>
<dbReference type="Proteomes" id="UP000286415">
    <property type="component" value="Unassembled WGS sequence"/>
</dbReference>
<accession>A0A8T1MJI7</accession>